<name>A0A914CQD5_9BILA</name>
<sequence>MVILIQAEEKRPPKGNFFIGSCTDCTHREHGAESSEIAREKELEKQRNGGGSENGGSESESSENGGGSENDGSESGKSEHGEKSGGFLSSLFG</sequence>
<protein>
    <submittedName>
        <fullName evidence="3">Uncharacterized protein</fullName>
    </submittedName>
</protein>
<dbReference type="AlphaFoldDB" id="A0A914CQD5"/>
<organism evidence="2 3">
    <name type="scientific">Acrobeloides nanus</name>
    <dbReference type="NCBI Taxonomy" id="290746"/>
    <lineage>
        <taxon>Eukaryota</taxon>
        <taxon>Metazoa</taxon>
        <taxon>Ecdysozoa</taxon>
        <taxon>Nematoda</taxon>
        <taxon>Chromadorea</taxon>
        <taxon>Rhabditida</taxon>
        <taxon>Tylenchina</taxon>
        <taxon>Cephalobomorpha</taxon>
        <taxon>Cephaloboidea</taxon>
        <taxon>Cephalobidae</taxon>
        <taxon>Acrobeloides</taxon>
    </lineage>
</organism>
<feature type="compositionally biased region" description="Basic and acidic residues" evidence="1">
    <location>
        <begin position="25"/>
        <end position="47"/>
    </location>
</feature>
<reference evidence="3" key="1">
    <citation type="submission" date="2022-11" db="UniProtKB">
        <authorList>
            <consortium name="WormBaseParasite"/>
        </authorList>
    </citation>
    <scope>IDENTIFICATION</scope>
</reference>
<dbReference type="WBParaSite" id="ACRNAN_scaffold1286.g16585.t1">
    <property type="protein sequence ID" value="ACRNAN_scaffold1286.g16585.t1"/>
    <property type="gene ID" value="ACRNAN_scaffold1286.g16585"/>
</dbReference>
<evidence type="ECO:0000256" key="1">
    <source>
        <dbReference type="SAM" id="MobiDB-lite"/>
    </source>
</evidence>
<feature type="compositionally biased region" description="Basic and acidic residues" evidence="1">
    <location>
        <begin position="74"/>
        <end position="83"/>
    </location>
</feature>
<evidence type="ECO:0000313" key="2">
    <source>
        <dbReference type="Proteomes" id="UP000887540"/>
    </source>
</evidence>
<keyword evidence="2" id="KW-1185">Reference proteome</keyword>
<feature type="region of interest" description="Disordered" evidence="1">
    <location>
        <begin position="25"/>
        <end position="93"/>
    </location>
</feature>
<evidence type="ECO:0000313" key="3">
    <source>
        <dbReference type="WBParaSite" id="ACRNAN_scaffold1286.g16585.t1"/>
    </source>
</evidence>
<dbReference type="Proteomes" id="UP000887540">
    <property type="component" value="Unplaced"/>
</dbReference>
<proteinExistence type="predicted"/>
<accession>A0A914CQD5</accession>